<feature type="chain" id="PRO_5005520347" evidence="1">
    <location>
        <begin position="17"/>
        <end position="121"/>
    </location>
</feature>
<feature type="signal peptide" evidence="1">
    <location>
        <begin position="1"/>
        <end position="16"/>
    </location>
</feature>
<dbReference type="Pfam" id="PF03392">
    <property type="entry name" value="OS-D"/>
    <property type="match status" value="1"/>
</dbReference>
<dbReference type="InterPro" id="IPR005055">
    <property type="entry name" value="A10/PebIII"/>
</dbReference>
<dbReference type="EMBL" id="GCVX01000019">
    <property type="protein sequence ID" value="JAI18211.1"/>
    <property type="molecule type" value="Transcribed_RNA"/>
</dbReference>
<dbReference type="InterPro" id="IPR036682">
    <property type="entry name" value="OS_D_A10/PebIII_sf"/>
</dbReference>
<protein>
    <submittedName>
        <fullName evidence="2">Chemosensory Protein</fullName>
    </submittedName>
</protein>
<evidence type="ECO:0000256" key="1">
    <source>
        <dbReference type="SAM" id="SignalP"/>
    </source>
</evidence>
<organism evidence="2">
    <name type="scientific">Epiphyas postvittana</name>
    <name type="common">Light brown apple moth</name>
    <dbReference type="NCBI Taxonomy" id="65032"/>
    <lineage>
        <taxon>Eukaryota</taxon>
        <taxon>Metazoa</taxon>
        <taxon>Ecdysozoa</taxon>
        <taxon>Arthropoda</taxon>
        <taxon>Hexapoda</taxon>
        <taxon>Insecta</taxon>
        <taxon>Pterygota</taxon>
        <taxon>Neoptera</taxon>
        <taxon>Endopterygota</taxon>
        <taxon>Lepidoptera</taxon>
        <taxon>Glossata</taxon>
        <taxon>Ditrysia</taxon>
        <taxon>Tortricoidea</taxon>
        <taxon>Tortricidae</taxon>
        <taxon>Tortricinae</taxon>
        <taxon>Epiphyas</taxon>
    </lineage>
</organism>
<dbReference type="AlphaFoldDB" id="A0A0K8TVB8"/>
<dbReference type="SUPFAM" id="SSF100910">
    <property type="entry name" value="Chemosensory protein Csp2"/>
    <property type="match status" value="1"/>
</dbReference>
<accession>A0A0K8TVB8</accession>
<evidence type="ECO:0000313" key="2">
    <source>
        <dbReference type="EMBL" id="JAI18211.1"/>
    </source>
</evidence>
<dbReference type="PANTHER" id="PTHR11257">
    <property type="entry name" value="CHEMOSENSORY PROTEIN-RELATED"/>
    <property type="match status" value="1"/>
</dbReference>
<dbReference type="Gene3D" id="1.10.2080.10">
    <property type="entry name" value="Insect odorant-binding protein A10/Ejaculatory bulb-specific protein 3"/>
    <property type="match status" value="1"/>
</dbReference>
<name>A0A0K8TVB8_EPIPO</name>
<sequence length="121" mass="14385">MRVLLSILLVFSSVLCQDYYDRRYDYFDVETLVQNPRLLMKYMECFLDRGPCTPVGRVFKRVLPEIIVTGCAKCSPSQRRFARRTFEAFKRYLPDGHTELKTRLDPTHKYYDNFEKKIANA</sequence>
<keyword evidence="1" id="KW-0732">Signal</keyword>
<proteinExistence type="predicted"/>
<reference evidence="2" key="1">
    <citation type="journal article" date="2015" name="PLoS ONE">
        <title>The Peripheral Olfactory Repertoire of the Lightbrown Apple Moth, Epiphyas postvittana.</title>
        <authorList>
            <person name="Corcoran J.A."/>
            <person name="Jordan M.D."/>
            <person name="Thrimawithana A.H."/>
            <person name="Crowhurst R.N."/>
            <person name="Newcomb R.D."/>
        </authorList>
    </citation>
    <scope>NUCLEOTIDE SEQUENCE</scope>
</reference>
<dbReference type="PANTHER" id="PTHR11257:SF13">
    <property type="entry name" value="GEO07322P1"/>
    <property type="match status" value="1"/>
</dbReference>